<evidence type="ECO:0000313" key="6">
    <source>
        <dbReference type="EMBL" id="KAI6650208.1"/>
    </source>
</evidence>
<dbReference type="GO" id="GO:0005634">
    <property type="term" value="C:nucleus"/>
    <property type="evidence" value="ECO:0007669"/>
    <property type="project" value="TreeGrafter"/>
</dbReference>
<evidence type="ECO:0000256" key="2">
    <source>
        <dbReference type="ARBA" id="ARBA00022737"/>
    </source>
</evidence>
<dbReference type="PROSITE" id="PS50294">
    <property type="entry name" value="WD_REPEATS_REGION"/>
    <property type="match status" value="2"/>
</dbReference>
<protein>
    <submittedName>
        <fullName evidence="6">WD repeat-containing protein 70</fullName>
    </submittedName>
</protein>
<evidence type="ECO:0000256" key="1">
    <source>
        <dbReference type="ARBA" id="ARBA00022574"/>
    </source>
</evidence>
<comment type="caution">
    <text evidence="6">The sequence shown here is derived from an EMBL/GenBank/DDBJ whole genome shotgun (WGS) entry which is preliminary data.</text>
</comment>
<keyword evidence="7" id="KW-1185">Reference proteome</keyword>
<dbReference type="InterPro" id="IPR001680">
    <property type="entry name" value="WD40_rpt"/>
</dbReference>
<dbReference type="SMART" id="SM00320">
    <property type="entry name" value="WD40"/>
    <property type="match status" value="5"/>
</dbReference>
<dbReference type="GO" id="GO:0035861">
    <property type="term" value="C:site of double-strand break"/>
    <property type="evidence" value="ECO:0007669"/>
    <property type="project" value="TreeGrafter"/>
</dbReference>
<dbReference type="PROSITE" id="PS50082">
    <property type="entry name" value="WD_REPEATS_2"/>
    <property type="match status" value="3"/>
</dbReference>
<organism evidence="6 7">
    <name type="scientific">Oopsacas minuta</name>
    <dbReference type="NCBI Taxonomy" id="111878"/>
    <lineage>
        <taxon>Eukaryota</taxon>
        <taxon>Metazoa</taxon>
        <taxon>Porifera</taxon>
        <taxon>Hexactinellida</taxon>
        <taxon>Hexasterophora</taxon>
        <taxon>Lyssacinosida</taxon>
        <taxon>Leucopsacidae</taxon>
        <taxon>Oopsacas</taxon>
    </lineage>
</organism>
<feature type="region of interest" description="Disordered" evidence="5">
    <location>
        <begin position="108"/>
        <end position="147"/>
    </location>
</feature>
<dbReference type="PANTHER" id="PTHR16017">
    <property type="entry name" value="GASTRULATION DEFECTIVE PROTEIN 1-RELATED"/>
    <property type="match status" value="1"/>
</dbReference>
<dbReference type="Proteomes" id="UP001165289">
    <property type="component" value="Unassembled WGS sequence"/>
</dbReference>
<dbReference type="PANTHER" id="PTHR16017:SF0">
    <property type="entry name" value="WD REPEAT-CONTAINING PROTEIN 70"/>
    <property type="match status" value="1"/>
</dbReference>
<feature type="compositionally biased region" description="Polar residues" evidence="5">
    <location>
        <begin position="620"/>
        <end position="633"/>
    </location>
</feature>
<feature type="repeat" description="WD" evidence="4">
    <location>
        <begin position="156"/>
        <end position="197"/>
    </location>
</feature>
<dbReference type="AlphaFoldDB" id="A0AAV7JN01"/>
<feature type="compositionally biased region" description="Low complexity" evidence="5">
    <location>
        <begin position="126"/>
        <end position="136"/>
    </location>
</feature>
<reference evidence="6 7" key="1">
    <citation type="journal article" date="2023" name="BMC Biol.">
        <title>The compact genome of the sponge Oopsacas minuta (Hexactinellida) is lacking key metazoan core genes.</title>
        <authorList>
            <person name="Santini S."/>
            <person name="Schenkelaars Q."/>
            <person name="Jourda C."/>
            <person name="Duchesne M."/>
            <person name="Belahbib H."/>
            <person name="Rocher C."/>
            <person name="Selva M."/>
            <person name="Riesgo A."/>
            <person name="Vervoort M."/>
            <person name="Leys S.P."/>
            <person name="Kodjabachian L."/>
            <person name="Le Bivic A."/>
            <person name="Borchiellini C."/>
            <person name="Claverie J.M."/>
            <person name="Renard E."/>
        </authorList>
    </citation>
    <scope>NUCLEOTIDE SEQUENCE [LARGE SCALE GENOMIC DNA]</scope>
    <source>
        <strain evidence="6">SPO-2</strain>
    </source>
</reference>
<feature type="compositionally biased region" description="Gly residues" evidence="5">
    <location>
        <begin position="561"/>
        <end position="570"/>
    </location>
</feature>
<keyword evidence="1 4" id="KW-0853">WD repeat</keyword>
<evidence type="ECO:0000313" key="7">
    <source>
        <dbReference type="Proteomes" id="UP001165289"/>
    </source>
</evidence>
<dbReference type="SUPFAM" id="SSF50978">
    <property type="entry name" value="WD40 repeat-like"/>
    <property type="match status" value="1"/>
</dbReference>
<dbReference type="InterPro" id="IPR019775">
    <property type="entry name" value="WD40_repeat_CS"/>
</dbReference>
<dbReference type="PROSITE" id="PS00678">
    <property type="entry name" value="WD_REPEATS_1"/>
    <property type="match status" value="2"/>
</dbReference>
<dbReference type="InterPro" id="IPR015943">
    <property type="entry name" value="WD40/YVTN_repeat-like_dom_sf"/>
</dbReference>
<feature type="repeat" description="WD" evidence="4">
    <location>
        <begin position="261"/>
        <end position="303"/>
    </location>
</feature>
<keyword evidence="2" id="KW-0677">Repeat</keyword>
<accession>A0AAV7JN01</accession>
<comment type="similarity">
    <text evidence="3">Belongs to the WD repeat GAD-1 family.</text>
</comment>
<sequence length="641" mass="70379">MEQASCNTGSKRARQFDFEQIFQEAHKTARERSHSNKQDLSDYNLNDKLEANIIIPGEVLEDPGSMQVDNSLSTATTSEIYEPERIIPLEDPTTPIVIQSKLERPDIQIGPPIPSNFLPPNSILPSQESGEDSTSSESEEDRTTQSAPPALQLWSQGAHSKLVSTLSFDPSGTRLVSGGYDFNLALWDFTESQANKGGSPHPFRSSEPCESHALLSVAFSTSGDRIMVCPASAEVLVLDRDGKQLATSPKGDQYLSDMAKTKGHVASMRAGAWHPRDKNVLASCGEDCTTRVWEIKKDKLVQTQVLKARDSHGRKTVVSSLCYSMDGKHLATGCRDGSVQIWAGNKSWNSRPNLWNNTAHENGSDLCNLLFCTDSNYLFSRSGDGSVKGWDLRKFKEPVSSNSLLPCSLQHSGLCLSPDGRKLAVSISGSIRGDGAVAFLDRESLQETEKFSFPEVEGVGPLIWQPRLNQLVGGCSGGGVCFLYDVNKSQRGALFFLGEKSTKQPRPKETYVSGGLDSMIITPHSLPLFREKRPWSLKRKREKERQEISISRAPERPVGKQGKGGRLAEGGGSISSYVVKNMALEKVEREVEDPRAAILKYADSAMNNPYFVAPAYKQTQPHSLFKESNQSEEGSGKDTES</sequence>
<feature type="repeat" description="WD" evidence="4">
    <location>
        <begin position="311"/>
        <end position="342"/>
    </location>
</feature>
<proteinExistence type="inferred from homology"/>
<evidence type="ECO:0000256" key="3">
    <source>
        <dbReference type="ARBA" id="ARBA00038343"/>
    </source>
</evidence>
<dbReference type="InterPro" id="IPR051858">
    <property type="entry name" value="WD_repeat_GAD-1"/>
</dbReference>
<dbReference type="InterPro" id="IPR036322">
    <property type="entry name" value="WD40_repeat_dom_sf"/>
</dbReference>
<feature type="region of interest" description="Disordered" evidence="5">
    <location>
        <begin position="620"/>
        <end position="641"/>
    </location>
</feature>
<dbReference type="Pfam" id="PF00400">
    <property type="entry name" value="WD40"/>
    <property type="match status" value="4"/>
</dbReference>
<evidence type="ECO:0000256" key="4">
    <source>
        <dbReference type="PROSITE-ProRule" id="PRU00221"/>
    </source>
</evidence>
<gene>
    <name evidence="6" type="ORF">LOD99_6125</name>
</gene>
<dbReference type="Gene3D" id="2.130.10.10">
    <property type="entry name" value="YVTN repeat-like/Quinoprotein amine dehydrogenase"/>
    <property type="match status" value="2"/>
</dbReference>
<feature type="compositionally biased region" description="Basic and acidic residues" evidence="5">
    <location>
        <begin position="543"/>
        <end position="558"/>
    </location>
</feature>
<name>A0AAV7JN01_9METZ</name>
<feature type="region of interest" description="Disordered" evidence="5">
    <location>
        <begin position="540"/>
        <end position="570"/>
    </location>
</feature>
<evidence type="ECO:0000256" key="5">
    <source>
        <dbReference type="SAM" id="MobiDB-lite"/>
    </source>
</evidence>
<dbReference type="EMBL" id="JAKMXF010000313">
    <property type="protein sequence ID" value="KAI6650208.1"/>
    <property type="molecule type" value="Genomic_DNA"/>
</dbReference>